<dbReference type="Proteomes" id="UP000799767">
    <property type="component" value="Unassembled WGS sequence"/>
</dbReference>
<organism evidence="3 4">
    <name type="scientific">Neohortaea acidophila</name>
    <dbReference type="NCBI Taxonomy" id="245834"/>
    <lineage>
        <taxon>Eukaryota</taxon>
        <taxon>Fungi</taxon>
        <taxon>Dikarya</taxon>
        <taxon>Ascomycota</taxon>
        <taxon>Pezizomycotina</taxon>
        <taxon>Dothideomycetes</taxon>
        <taxon>Dothideomycetidae</taxon>
        <taxon>Mycosphaerellales</taxon>
        <taxon>Teratosphaeriaceae</taxon>
        <taxon>Neohortaea</taxon>
    </lineage>
</organism>
<feature type="compositionally biased region" description="Low complexity" evidence="1">
    <location>
        <begin position="8"/>
        <end position="21"/>
    </location>
</feature>
<sequence>MASPRHNSPSSPQTPDSTSRSPGRKRNPLTSSERLATITEGGAAANTPPIPRRSSQRLSALLSGSGSHGARHPRPGPGSQSSIDTSRAAPPSYGWVPPPLDENDVGNPPVEGEKLAELRRNTSSQDPKRGALRGRGGWGRLALIGAGILLVIIALAVGLGVGLGEKHHNHSSSSTPSNPQSTLPPQKFPLGQYSFVTALTNVQTNCTSNAAVWQCYPFNVYNPGVSSTINASTATFNWIISNTSSNYITNNSSETPASPGVPALLSVSSISDPFGITFNSTPLSYIATADNSTSPRYVFDFSMSKMVIPSTSITSDGTSAVCFFNQTSFQGTIYLTAAHNFPPSGTSIGGYEQWPYAVEIMEVASGGSNVPDCYEYVNGVVGSPITTDLTSESSNSQCLCEYRNYV</sequence>
<feature type="region of interest" description="Disordered" evidence="1">
    <location>
        <begin position="165"/>
        <end position="184"/>
    </location>
</feature>
<evidence type="ECO:0008006" key="5">
    <source>
        <dbReference type="Google" id="ProtNLM"/>
    </source>
</evidence>
<feature type="compositionally biased region" description="Low complexity" evidence="1">
    <location>
        <begin position="52"/>
        <end position="65"/>
    </location>
</feature>
<keyword evidence="4" id="KW-1185">Reference proteome</keyword>
<reference evidence="3" key="1">
    <citation type="journal article" date="2020" name="Stud. Mycol.">
        <title>101 Dothideomycetes genomes: a test case for predicting lifestyles and emergence of pathogens.</title>
        <authorList>
            <person name="Haridas S."/>
            <person name="Albert R."/>
            <person name="Binder M."/>
            <person name="Bloem J."/>
            <person name="Labutti K."/>
            <person name="Salamov A."/>
            <person name="Andreopoulos B."/>
            <person name="Baker S."/>
            <person name="Barry K."/>
            <person name="Bills G."/>
            <person name="Bluhm B."/>
            <person name="Cannon C."/>
            <person name="Castanera R."/>
            <person name="Culley D."/>
            <person name="Daum C."/>
            <person name="Ezra D."/>
            <person name="Gonzalez J."/>
            <person name="Henrissat B."/>
            <person name="Kuo A."/>
            <person name="Liang C."/>
            <person name="Lipzen A."/>
            <person name="Lutzoni F."/>
            <person name="Magnuson J."/>
            <person name="Mondo S."/>
            <person name="Nolan M."/>
            <person name="Ohm R."/>
            <person name="Pangilinan J."/>
            <person name="Park H.-J."/>
            <person name="Ramirez L."/>
            <person name="Alfaro M."/>
            <person name="Sun H."/>
            <person name="Tritt A."/>
            <person name="Yoshinaga Y."/>
            <person name="Zwiers L.-H."/>
            <person name="Turgeon B."/>
            <person name="Goodwin S."/>
            <person name="Spatafora J."/>
            <person name="Crous P."/>
            <person name="Grigoriev I."/>
        </authorList>
    </citation>
    <scope>NUCLEOTIDE SEQUENCE</scope>
    <source>
        <strain evidence="3">CBS 113389</strain>
    </source>
</reference>
<feature type="region of interest" description="Disordered" evidence="1">
    <location>
        <begin position="1"/>
        <end position="111"/>
    </location>
</feature>
<evidence type="ECO:0000256" key="1">
    <source>
        <dbReference type="SAM" id="MobiDB-lite"/>
    </source>
</evidence>
<dbReference type="RefSeq" id="XP_033590165.1">
    <property type="nucleotide sequence ID" value="XM_033733631.1"/>
</dbReference>
<gene>
    <name evidence="3" type="ORF">BDY17DRAFT_297680</name>
</gene>
<feature type="transmembrane region" description="Helical" evidence="2">
    <location>
        <begin position="141"/>
        <end position="163"/>
    </location>
</feature>
<protein>
    <recommendedName>
        <fullName evidence="5">Tat pathway signal sequence</fullName>
    </recommendedName>
</protein>
<proteinExistence type="predicted"/>
<name>A0A6A6PUK1_9PEZI</name>
<dbReference type="EMBL" id="MU001635">
    <property type="protein sequence ID" value="KAF2483595.1"/>
    <property type="molecule type" value="Genomic_DNA"/>
</dbReference>
<feature type="compositionally biased region" description="Low complexity" evidence="1">
    <location>
        <begin position="171"/>
        <end position="184"/>
    </location>
</feature>
<keyword evidence="2" id="KW-1133">Transmembrane helix</keyword>
<keyword evidence="2" id="KW-0472">Membrane</keyword>
<evidence type="ECO:0000256" key="2">
    <source>
        <dbReference type="SAM" id="Phobius"/>
    </source>
</evidence>
<keyword evidence="2" id="KW-0812">Transmembrane</keyword>
<dbReference type="OrthoDB" id="5296155at2759"/>
<evidence type="ECO:0000313" key="4">
    <source>
        <dbReference type="Proteomes" id="UP000799767"/>
    </source>
</evidence>
<dbReference type="AlphaFoldDB" id="A0A6A6PUK1"/>
<dbReference type="GeneID" id="54474633"/>
<evidence type="ECO:0000313" key="3">
    <source>
        <dbReference type="EMBL" id="KAF2483595.1"/>
    </source>
</evidence>
<accession>A0A6A6PUK1</accession>